<keyword evidence="1" id="KW-0175">Coiled coil</keyword>
<feature type="compositionally biased region" description="Low complexity" evidence="2">
    <location>
        <begin position="460"/>
        <end position="475"/>
    </location>
</feature>
<feature type="compositionally biased region" description="Basic residues" evidence="2">
    <location>
        <begin position="919"/>
        <end position="929"/>
    </location>
</feature>
<name>A0A4P9W5Z6_9FUNG</name>
<feature type="compositionally biased region" description="Low complexity" evidence="2">
    <location>
        <begin position="658"/>
        <end position="680"/>
    </location>
</feature>
<dbReference type="OrthoDB" id="2158610at2759"/>
<sequence length="956" mass="100762">MSKLHAYVPPEHPRPSHSSLQTRTSPSTPDPTPTPTATTSSLDEDEVTLATSLRVRDAVPEFLHLDEQLRETQDVPRRARALRSTLEAVTAELRGTTNAATYYRDLQERAKRADLPSLRAREQESRARAAELRARQAEVARELDGVEADLRRRRHVVGRLDALFARVFDRAAEEDFPVETGLRRELEEEVRRGRGVAIARQNVAAAGAARALLGRAEGALLQARERRVAAGGAVASPPGAAGEVAEEWVYHDSAVALATQLLSESHALLPSIPRIPPPPTTLIAQIAQNHSGSAGYLLHHIQETLTRLSSPPDDPPPHPARRGRAIELAARLRAERTRILVAATMDRDRRRSIGCAGDRGDEDDDLPPPYVPPPPEYECTRGLDIPGAGLDDDTYDDDLPLSFSPRETAGFAAGFFHSGSGPAAAAGGWFRTLGASAPPSSSELVSSNAAPFGPPPSPPSSLLLPPQIFISAARSPRPPAAQDPDDIPLCHHSRSFSPPLVASASSPPAPSMPRPSAITAPPYHPDLADSPAAPLPLTAVFADADEAESDQEDVPLSHIHSRGFHHRPEAGQTPSPLPCVPADDDEDSLRSLVLAATAAAEAVDGQRAAAAVVAGPDAMIARIGEQDAGDHLPLSRMMMHLHPGAGGGDSPVGVQPTGSGPAASGAGCSRSPRSLVPSSSDTFAPDAPFGSPPSLTSPPLPPRITATSTTPTIHHTPPLAIAVSCSSPTSIPLPHSSIPPSPNHHYHYSDVPDPSHSLATALRLAAEEDQDDVPLSHIALQYRPATSPPPHAMQTMMEPAPDDNDDDLRLLVLAAVAAGAGMTVDGRREQDSDDHIPLSPVVVQLQPGSRAGPEMGGLIGVEVGGAGVGVDDLDDEAPLVHSPCDLAELAPEVASLSARITHSPPAAAGSSSSSPTRPRTPRRRRRTRPKVPLISLVPGNPIPLLPPKLWEAESEG</sequence>
<proteinExistence type="predicted"/>
<dbReference type="PANTHER" id="PTHR24216">
    <property type="entry name" value="PAXILLIN-RELATED"/>
    <property type="match status" value="1"/>
</dbReference>
<dbReference type="EMBL" id="KZ997111">
    <property type="protein sequence ID" value="RKO87861.1"/>
    <property type="molecule type" value="Genomic_DNA"/>
</dbReference>
<gene>
    <name evidence="3" type="ORF">BDK51DRAFT_51806</name>
</gene>
<feature type="compositionally biased region" description="Low complexity" evidence="2">
    <location>
        <begin position="703"/>
        <end position="715"/>
    </location>
</feature>
<feature type="compositionally biased region" description="Low complexity" evidence="2">
    <location>
        <begin position="495"/>
        <end position="506"/>
    </location>
</feature>
<feature type="region of interest" description="Disordered" evidence="2">
    <location>
        <begin position="902"/>
        <end position="956"/>
    </location>
</feature>
<protein>
    <submittedName>
        <fullName evidence="3">Uncharacterized protein</fullName>
    </submittedName>
</protein>
<dbReference type="AlphaFoldDB" id="A0A4P9W5Z6"/>
<feature type="region of interest" description="Disordered" evidence="2">
    <location>
        <begin position="436"/>
        <end position="534"/>
    </location>
</feature>
<dbReference type="PANTHER" id="PTHR24216:SF65">
    <property type="entry name" value="PAXILLIN-LIKE PROTEIN 1"/>
    <property type="match status" value="1"/>
</dbReference>
<evidence type="ECO:0000256" key="1">
    <source>
        <dbReference type="SAM" id="Coils"/>
    </source>
</evidence>
<reference evidence="4" key="1">
    <citation type="journal article" date="2018" name="Nat. Microbiol.">
        <title>Leveraging single-cell genomics to expand the fungal tree of life.</title>
        <authorList>
            <person name="Ahrendt S.R."/>
            <person name="Quandt C.A."/>
            <person name="Ciobanu D."/>
            <person name="Clum A."/>
            <person name="Salamov A."/>
            <person name="Andreopoulos B."/>
            <person name="Cheng J.F."/>
            <person name="Woyke T."/>
            <person name="Pelin A."/>
            <person name="Henrissat B."/>
            <person name="Reynolds N.K."/>
            <person name="Benny G.L."/>
            <person name="Smith M.E."/>
            <person name="James T.Y."/>
            <person name="Grigoriev I.V."/>
        </authorList>
    </citation>
    <scope>NUCLEOTIDE SEQUENCE [LARGE SCALE GENOMIC DNA]</scope>
</reference>
<accession>A0A4P9W5Z6</accession>
<feature type="region of interest" description="Disordered" evidence="2">
    <location>
        <begin position="1"/>
        <end position="45"/>
    </location>
</feature>
<keyword evidence="4" id="KW-1185">Reference proteome</keyword>
<feature type="region of interest" description="Disordered" evidence="2">
    <location>
        <begin position="562"/>
        <end position="585"/>
    </location>
</feature>
<evidence type="ECO:0000313" key="4">
    <source>
        <dbReference type="Proteomes" id="UP000269721"/>
    </source>
</evidence>
<feature type="compositionally biased region" description="Low complexity" evidence="2">
    <location>
        <begin position="903"/>
        <end position="917"/>
    </location>
</feature>
<feature type="coiled-coil region" evidence="1">
    <location>
        <begin position="120"/>
        <end position="149"/>
    </location>
</feature>
<organism evidence="3 4">
    <name type="scientific">Blyttiomyces helicus</name>
    <dbReference type="NCBI Taxonomy" id="388810"/>
    <lineage>
        <taxon>Eukaryota</taxon>
        <taxon>Fungi</taxon>
        <taxon>Fungi incertae sedis</taxon>
        <taxon>Chytridiomycota</taxon>
        <taxon>Chytridiomycota incertae sedis</taxon>
        <taxon>Chytridiomycetes</taxon>
        <taxon>Chytridiomycetes incertae sedis</taxon>
        <taxon>Blyttiomyces</taxon>
    </lineage>
</organism>
<dbReference type="Proteomes" id="UP000269721">
    <property type="component" value="Unassembled WGS sequence"/>
</dbReference>
<feature type="region of interest" description="Disordered" evidence="2">
    <location>
        <begin position="638"/>
        <end position="715"/>
    </location>
</feature>
<feature type="compositionally biased region" description="Low complexity" evidence="2">
    <location>
        <begin position="436"/>
        <end position="451"/>
    </location>
</feature>
<evidence type="ECO:0000256" key="2">
    <source>
        <dbReference type="SAM" id="MobiDB-lite"/>
    </source>
</evidence>
<evidence type="ECO:0000313" key="3">
    <source>
        <dbReference type="EMBL" id="RKO87861.1"/>
    </source>
</evidence>